<feature type="domain" description="Glycosyltransferase 2-like" evidence="2">
    <location>
        <begin position="6"/>
        <end position="153"/>
    </location>
</feature>
<evidence type="ECO:0000313" key="3">
    <source>
        <dbReference type="EMBL" id="MDQ1098534.1"/>
    </source>
</evidence>
<comment type="caution">
    <text evidence="3">The sequence shown here is derived from an EMBL/GenBank/DDBJ whole genome shotgun (WGS) entry which is preliminary data.</text>
</comment>
<accession>A0ABU0TNB5</accession>
<dbReference type="InterPro" id="IPR029044">
    <property type="entry name" value="Nucleotide-diphossugar_trans"/>
</dbReference>
<dbReference type="PANTHER" id="PTHR43685">
    <property type="entry name" value="GLYCOSYLTRANSFERASE"/>
    <property type="match status" value="1"/>
</dbReference>
<dbReference type="EMBL" id="JAUTAL010000001">
    <property type="protein sequence ID" value="MDQ1098534.1"/>
    <property type="molecule type" value="Genomic_DNA"/>
</dbReference>
<keyword evidence="1" id="KW-1133">Transmembrane helix</keyword>
<dbReference type="PANTHER" id="PTHR43685:SF11">
    <property type="entry name" value="GLYCOSYLTRANSFERASE TAGX-RELATED"/>
    <property type="match status" value="1"/>
</dbReference>
<gene>
    <name evidence="3" type="ORF">QE404_003681</name>
</gene>
<keyword evidence="1" id="KW-0812">Transmembrane</keyword>
<feature type="transmembrane region" description="Helical" evidence="1">
    <location>
        <begin position="194"/>
        <end position="214"/>
    </location>
</feature>
<protein>
    <submittedName>
        <fullName evidence="3">Glycosyltransferase involved in cell wall biosynthesis</fullName>
    </submittedName>
</protein>
<dbReference type="InterPro" id="IPR050834">
    <property type="entry name" value="Glycosyltransf_2"/>
</dbReference>
<evidence type="ECO:0000313" key="4">
    <source>
        <dbReference type="Proteomes" id="UP001225072"/>
    </source>
</evidence>
<reference evidence="3 4" key="1">
    <citation type="submission" date="2023-07" db="EMBL/GenBank/DDBJ databases">
        <title>Functional and genomic diversity of the sorghum phyllosphere microbiome.</title>
        <authorList>
            <person name="Shade A."/>
        </authorList>
    </citation>
    <scope>NUCLEOTIDE SEQUENCE [LARGE SCALE GENOMIC DNA]</scope>
    <source>
        <strain evidence="3 4">SORGH_AS_1064</strain>
    </source>
</reference>
<dbReference type="RefSeq" id="WP_307452873.1">
    <property type="nucleotide sequence ID" value="NZ_JAUTAL010000001.1"/>
</dbReference>
<dbReference type="InterPro" id="IPR001173">
    <property type="entry name" value="Glyco_trans_2-like"/>
</dbReference>
<sequence length="305" mass="36737">MNPLVSVIIPNYNHARFLPQRLKSVFEQTYDNFEVILLDDHSTDESSRILQGYADHPKISHIIFNDKNSGSPFAQWEKGICLAKGDYIWIAESDDFAEINFLETLMPLFFEKENVGLVYSRSNNVDENGQFYDIFWPDSLDEKRWKSSHYNEGIDEIRNFLKFRNTIPNASACIFRKQDFDFSKMKTMFYSGDWLFWTMILLTSNIYFCSDVLNHFRFHDKTTRSLKSATNAKYQEYLYVLSFIYQNLNEKLGYERNHFWIYYELRKQSVSPVFLFRKARPFFYAYSYFRYKLLKYQIRTKILHR</sequence>
<dbReference type="CDD" id="cd00761">
    <property type="entry name" value="Glyco_tranf_GTA_type"/>
    <property type="match status" value="1"/>
</dbReference>
<evidence type="ECO:0000259" key="2">
    <source>
        <dbReference type="Pfam" id="PF00535"/>
    </source>
</evidence>
<proteinExistence type="predicted"/>
<evidence type="ECO:0000256" key="1">
    <source>
        <dbReference type="SAM" id="Phobius"/>
    </source>
</evidence>
<name>A0ABU0TNB5_9FLAO</name>
<dbReference type="Pfam" id="PF00535">
    <property type="entry name" value="Glycos_transf_2"/>
    <property type="match status" value="1"/>
</dbReference>
<keyword evidence="1" id="KW-0472">Membrane</keyword>
<keyword evidence="4" id="KW-1185">Reference proteome</keyword>
<dbReference type="SUPFAM" id="SSF53448">
    <property type="entry name" value="Nucleotide-diphospho-sugar transferases"/>
    <property type="match status" value="1"/>
</dbReference>
<dbReference type="Proteomes" id="UP001225072">
    <property type="component" value="Unassembled WGS sequence"/>
</dbReference>
<organism evidence="3 4">
    <name type="scientific">Chryseobacterium camelliae</name>
    <dbReference type="NCBI Taxonomy" id="1265445"/>
    <lineage>
        <taxon>Bacteria</taxon>
        <taxon>Pseudomonadati</taxon>
        <taxon>Bacteroidota</taxon>
        <taxon>Flavobacteriia</taxon>
        <taxon>Flavobacteriales</taxon>
        <taxon>Weeksellaceae</taxon>
        <taxon>Chryseobacterium group</taxon>
        <taxon>Chryseobacterium</taxon>
    </lineage>
</organism>
<dbReference type="Gene3D" id="3.90.550.10">
    <property type="entry name" value="Spore Coat Polysaccharide Biosynthesis Protein SpsA, Chain A"/>
    <property type="match status" value="1"/>
</dbReference>